<dbReference type="NCBIfam" id="NF041155">
    <property type="entry name" value="encap_f1"/>
    <property type="match status" value="1"/>
</dbReference>
<name>A0A1H6WS04_9FIRM</name>
<dbReference type="RefSeq" id="WP_091829776.1">
    <property type="nucleotide sequence ID" value="NZ_FNZK01000004.1"/>
</dbReference>
<gene>
    <name evidence="5" type="ORF">SAMN05660742_10433</name>
</gene>
<dbReference type="AlphaFoldDB" id="A0A1H6WS04"/>
<dbReference type="Gene3D" id="3.30.2320.10">
    <property type="entry name" value="hypothetical protein PF0899 domain"/>
    <property type="match status" value="1"/>
</dbReference>
<evidence type="ECO:0000256" key="3">
    <source>
        <dbReference type="ARBA" id="ARBA00033787"/>
    </source>
</evidence>
<dbReference type="STRING" id="84035.SAMN05660742_10433"/>
<sequence length="278" mass="30441">MDYLMRNDIDLPQEAWQSIDTTVVQAAKAVLIARKFLPVYGPLGAGTQSVYLDTFNELGDSQSDFFGEAEAEPLQVKARKFVEVPMLYKDFSIGWRDMEYAKQTGLPLDLSLVAAAANACARKEDQLIFLGNKTSKTAGLATADGSEKIAISDWKTGENAFQDIVKGLQSLASKGFAGKFTLAVSPDLFTQLQRLQENTGLLESERIKKVLGGNLFMTPALGTGKAILVCAEPQNIDLVIGQDMITGYLGSEKLNHLFRVLETILLRIKRPEAIVVFS</sequence>
<evidence type="ECO:0000313" key="5">
    <source>
        <dbReference type="EMBL" id="SEJ17027.1"/>
    </source>
</evidence>
<dbReference type="EMBL" id="FNZK01000004">
    <property type="protein sequence ID" value="SEJ17027.1"/>
    <property type="molecule type" value="Genomic_DNA"/>
</dbReference>
<dbReference type="PANTHER" id="PTHR37165:SF1">
    <property type="entry name" value="TYPE 1 ENCAPSULIN SHELL PROTEIN"/>
    <property type="match status" value="1"/>
</dbReference>
<dbReference type="InterPro" id="IPR051429">
    <property type="entry name" value="Encapsulin_nc"/>
</dbReference>
<evidence type="ECO:0000256" key="1">
    <source>
        <dbReference type="ARBA" id="ARBA00033738"/>
    </source>
</evidence>
<dbReference type="PIRSF" id="PIRSF019254">
    <property type="entry name" value="CFP29"/>
    <property type="match status" value="1"/>
</dbReference>
<evidence type="ECO:0000256" key="2">
    <source>
        <dbReference type="ARBA" id="ARBA00033743"/>
    </source>
</evidence>
<dbReference type="Proteomes" id="UP000199662">
    <property type="component" value="Unassembled WGS sequence"/>
</dbReference>
<dbReference type="InterPro" id="IPR007544">
    <property type="entry name" value="ENCAP"/>
</dbReference>
<comment type="similarity">
    <text evidence="2">Belongs to the encapsulin family. Family 1 subfamily.</text>
</comment>
<evidence type="ECO:0000256" key="4">
    <source>
        <dbReference type="ARBA" id="ARBA00050023"/>
    </source>
</evidence>
<keyword evidence="3" id="KW-1284">Encapsulin nanocompartment</keyword>
<dbReference type="PANTHER" id="PTHR37165">
    <property type="entry name" value="PEPTIDASE U56 FAMILY"/>
    <property type="match status" value="1"/>
</dbReference>
<reference evidence="5 6" key="1">
    <citation type="submission" date="2016-10" db="EMBL/GenBank/DDBJ databases">
        <authorList>
            <person name="de Groot N.N."/>
        </authorList>
    </citation>
    <scope>NUCLEOTIDE SEQUENCE [LARGE SCALE GENOMIC DNA]</scope>
    <source>
        <strain evidence="5 6">DSM 2179</strain>
    </source>
</reference>
<dbReference type="GO" id="GO:0140737">
    <property type="term" value="C:encapsulin nanocompartment"/>
    <property type="evidence" value="ECO:0007669"/>
    <property type="project" value="UniProtKB-SubCell"/>
</dbReference>
<proteinExistence type="inferred from homology"/>
<dbReference type="SUPFAM" id="SSF56563">
    <property type="entry name" value="Major capsid protein gp5"/>
    <property type="match status" value="1"/>
</dbReference>
<organism evidence="5 6">
    <name type="scientific">Propionispira arboris</name>
    <dbReference type="NCBI Taxonomy" id="84035"/>
    <lineage>
        <taxon>Bacteria</taxon>
        <taxon>Bacillati</taxon>
        <taxon>Bacillota</taxon>
        <taxon>Negativicutes</taxon>
        <taxon>Selenomonadales</taxon>
        <taxon>Selenomonadaceae</taxon>
        <taxon>Propionispira</taxon>
    </lineage>
</organism>
<dbReference type="Gene3D" id="3.30.2400.30">
    <property type="match status" value="1"/>
</dbReference>
<evidence type="ECO:0000313" key="6">
    <source>
        <dbReference type="Proteomes" id="UP000199662"/>
    </source>
</evidence>
<keyword evidence="6" id="KW-1185">Reference proteome</keyword>
<dbReference type="Pfam" id="PF04454">
    <property type="entry name" value="Linocin_M18"/>
    <property type="match status" value="1"/>
</dbReference>
<protein>
    <recommendedName>
        <fullName evidence="4">Type 1 encapsulin shell protein</fullName>
    </recommendedName>
</protein>
<accession>A0A1H6WS04</accession>
<comment type="subcellular location">
    <subcellularLocation>
        <location evidence="1">Encapsulin nanocompartment</location>
    </subcellularLocation>
</comment>